<evidence type="ECO:0000256" key="3">
    <source>
        <dbReference type="ARBA" id="ARBA00013080"/>
    </source>
</evidence>
<keyword evidence="8" id="KW-0547">Nucleotide-binding</keyword>
<evidence type="ECO:0000256" key="5">
    <source>
        <dbReference type="ARBA" id="ARBA00023154"/>
    </source>
</evidence>
<protein>
    <recommendedName>
        <fullName evidence="3">diaminopimelate epimerase</fullName>
        <ecNumber evidence="3">5.1.1.7</ecNumber>
    </recommendedName>
</protein>
<dbReference type="InterPro" id="IPR018510">
    <property type="entry name" value="DAP_epimerase_AS"/>
</dbReference>
<keyword evidence="6" id="KW-0413">Isomerase</keyword>
<dbReference type="Gene3D" id="1.10.287.890">
    <property type="entry name" value="Crystal structure of tRNA isopentenylpyrophosphate transferase (bh2366) domain"/>
    <property type="match status" value="1"/>
</dbReference>
<evidence type="ECO:0000256" key="6">
    <source>
        <dbReference type="ARBA" id="ARBA00023235"/>
    </source>
</evidence>
<evidence type="ECO:0000256" key="2">
    <source>
        <dbReference type="ARBA" id="ARBA00010219"/>
    </source>
</evidence>
<dbReference type="InterPro" id="IPR027417">
    <property type="entry name" value="P-loop_NTPase"/>
</dbReference>
<keyword evidence="8" id="KW-0808">Transferase</keyword>
<keyword evidence="5" id="KW-0457">Lysine biosynthesis</keyword>
<proteinExistence type="inferred from homology"/>
<dbReference type="NCBIfam" id="TIGR00652">
    <property type="entry name" value="DapF"/>
    <property type="match status" value="1"/>
</dbReference>
<keyword evidence="4" id="KW-0028">Amino-acid biosynthesis</keyword>
<sequence length="561" mass="60576">MAAPPNLIAVVGPTAVGKTALAIALARRFDGEIVNADSRQVYTCMDIGTAKPTPAERRSARHHLIDIRQPHSPISLGEYLPLARESIEAITARGKLPILCGGTGQYVWALIEGWEVPRVPPDPAFRARLEHRLAAEGAGALWQELRDKDPDRAATVDSQNPRRIIRALEILCATGNPVDATGKSPAPPYRCLVLGLTADRIPLYERIDARFDSMMADGLLDEARRLDAAGYELGSGALSGVGYTELGQYLADAMTLDEAVSRSKTRTHRLVRRVATMEFTKMHGAGNDYVYVDARAMPERDWNDLSRAISNRHFGVGGDGLILVMESDVADLKMRMFNSDGSEGAMCGNGIRCFAKYAIERGIVSSSAQQVTVDTLAGVRTIVPHYAGSTVHSARVSMGLPRLAPSEIPVDLDPAIAGQTGPVINYAVHPGDFRLFLTFVSMGNPHAVTFIDQPVEEFPLHNIGPLVERHPIFPDRVNFEIVNIREDGNLDARVWERGSGETMACGTGACAIGVASRLLGHTGDRVAVSLPGGTLDIEWDGAGEVYLEGPAAEVFSGVWTE</sequence>
<evidence type="ECO:0000256" key="1">
    <source>
        <dbReference type="ARBA" id="ARBA00005196"/>
    </source>
</evidence>
<dbReference type="Pfam" id="PF01678">
    <property type="entry name" value="DAP_epimerase"/>
    <property type="match status" value="2"/>
</dbReference>
<dbReference type="GO" id="GO:0052381">
    <property type="term" value="F:tRNA dimethylallyltransferase activity"/>
    <property type="evidence" value="ECO:0007669"/>
    <property type="project" value="InterPro"/>
</dbReference>
<dbReference type="SUPFAM" id="SSF54506">
    <property type="entry name" value="Diaminopimelate epimerase-like"/>
    <property type="match status" value="2"/>
</dbReference>
<dbReference type="GO" id="GO:0005829">
    <property type="term" value="C:cytosol"/>
    <property type="evidence" value="ECO:0007669"/>
    <property type="project" value="TreeGrafter"/>
</dbReference>
<dbReference type="Gene3D" id="3.40.50.300">
    <property type="entry name" value="P-loop containing nucleotide triphosphate hydrolases"/>
    <property type="match status" value="1"/>
</dbReference>
<dbReference type="Gene3D" id="3.10.310.10">
    <property type="entry name" value="Diaminopimelate Epimerase, Chain A, domain 1"/>
    <property type="match status" value="2"/>
</dbReference>
<evidence type="ECO:0000313" key="9">
    <source>
        <dbReference type="EMBL" id="CAI8018403.1"/>
    </source>
</evidence>
<organism evidence="9 10">
    <name type="scientific">Geodia barretti</name>
    <name type="common">Barrett's horny sponge</name>
    <dbReference type="NCBI Taxonomy" id="519541"/>
    <lineage>
        <taxon>Eukaryota</taxon>
        <taxon>Metazoa</taxon>
        <taxon>Porifera</taxon>
        <taxon>Demospongiae</taxon>
        <taxon>Heteroscleromorpha</taxon>
        <taxon>Tetractinellida</taxon>
        <taxon>Astrophorina</taxon>
        <taxon>Geodiidae</taxon>
        <taxon>Geodia</taxon>
    </lineage>
</organism>
<evidence type="ECO:0000256" key="8">
    <source>
        <dbReference type="RuleBase" id="RU003785"/>
    </source>
</evidence>
<dbReference type="GO" id="GO:0009089">
    <property type="term" value="P:lysine biosynthetic process via diaminopimelate"/>
    <property type="evidence" value="ECO:0007669"/>
    <property type="project" value="InterPro"/>
</dbReference>
<dbReference type="PANTHER" id="PTHR31689:SF0">
    <property type="entry name" value="DIAMINOPIMELATE EPIMERASE"/>
    <property type="match status" value="1"/>
</dbReference>
<dbReference type="AlphaFoldDB" id="A0AA35RVC0"/>
<dbReference type="NCBIfam" id="TIGR00174">
    <property type="entry name" value="miaA"/>
    <property type="match status" value="1"/>
</dbReference>
<dbReference type="Gene3D" id="1.10.20.140">
    <property type="match status" value="1"/>
</dbReference>
<name>A0AA35RVC0_GEOBA</name>
<dbReference type="PANTHER" id="PTHR31689">
    <property type="entry name" value="DIAMINOPIMELATE EPIMERASE, CHLOROPLASTIC"/>
    <property type="match status" value="1"/>
</dbReference>
<comment type="similarity">
    <text evidence="2">Belongs to the diaminopimelate epimerase family.</text>
</comment>
<comment type="catalytic activity">
    <reaction evidence="7">
        <text>(2S,6S)-2,6-diaminopimelate = meso-2,6-diaminopimelate</text>
        <dbReference type="Rhea" id="RHEA:15393"/>
        <dbReference type="ChEBI" id="CHEBI:57609"/>
        <dbReference type="ChEBI" id="CHEBI:57791"/>
        <dbReference type="EC" id="5.1.1.7"/>
    </reaction>
</comment>
<dbReference type="EC" id="5.1.1.7" evidence="3"/>
<dbReference type="PROSITE" id="PS01326">
    <property type="entry name" value="DAP_EPIMERASE"/>
    <property type="match status" value="1"/>
</dbReference>
<dbReference type="Proteomes" id="UP001174909">
    <property type="component" value="Unassembled WGS sequence"/>
</dbReference>
<dbReference type="GO" id="GO:0008837">
    <property type="term" value="F:diaminopimelate epimerase activity"/>
    <property type="evidence" value="ECO:0007669"/>
    <property type="project" value="UniProtKB-EC"/>
</dbReference>
<accession>A0AA35RVC0</accession>
<dbReference type="EMBL" id="CASHTH010001687">
    <property type="protein sequence ID" value="CAI8018403.1"/>
    <property type="molecule type" value="Genomic_DNA"/>
</dbReference>
<keyword evidence="8" id="KW-0067">ATP-binding</keyword>
<evidence type="ECO:0000256" key="7">
    <source>
        <dbReference type="ARBA" id="ARBA00051712"/>
    </source>
</evidence>
<evidence type="ECO:0000313" key="10">
    <source>
        <dbReference type="Proteomes" id="UP001174909"/>
    </source>
</evidence>
<dbReference type="GO" id="GO:0005524">
    <property type="term" value="F:ATP binding"/>
    <property type="evidence" value="ECO:0007669"/>
    <property type="project" value="UniProtKB-KW"/>
</dbReference>
<evidence type="ECO:0000256" key="4">
    <source>
        <dbReference type="ARBA" id="ARBA00022605"/>
    </source>
</evidence>
<reference evidence="9" key="1">
    <citation type="submission" date="2023-03" db="EMBL/GenBank/DDBJ databases">
        <authorList>
            <person name="Steffen K."/>
            <person name="Cardenas P."/>
        </authorList>
    </citation>
    <scope>NUCLEOTIDE SEQUENCE</scope>
</reference>
<dbReference type="InterPro" id="IPR018022">
    <property type="entry name" value="IPT"/>
</dbReference>
<dbReference type="InterPro" id="IPR001653">
    <property type="entry name" value="DAP_epimerase_DapF"/>
</dbReference>
<dbReference type="HAMAP" id="MF_00185">
    <property type="entry name" value="IPP_trans"/>
    <property type="match status" value="1"/>
</dbReference>
<dbReference type="HAMAP" id="MF_00197">
    <property type="entry name" value="DAP_epimerase"/>
    <property type="match status" value="1"/>
</dbReference>
<comment type="similarity">
    <text evidence="8">Belongs to the IPP transferase family.</text>
</comment>
<comment type="caution">
    <text evidence="9">The sequence shown here is derived from an EMBL/GenBank/DDBJ whole genome shotgun (WGS) entry which is preliminary data.</text>
</comment>
<comment type="pathway">
    <text evidence="1">Amino-acid biosynthesis; L-lysine biosynthesis via DAP pathway; DL-2,6-diaminopimelate from LL-2,6-diaminopimelate: step 1/1.</text>
</comment>
<keyword evidence="10" id="KW-1185">Reference proteome</keyword>
<dbReference type="SUPFAM" id="SSF52540">
    <property type="entry name" value="P-loop containing nucleoside triphosphate hydrolases"/>
    <property type="match status" value="1"/>
</dbReference>
<dbReference type="GO" id="GO:0008033">
    <property type="term" value="P:tRNA processing"/>
    <property type="evidence" value="ECO:0007669"/>
    <property type="project" value="InterPro"/>
</dbReference>
<gene>
    <name evidence="9" type="ORF">GBAR_LOCUS11163</name>
</gene>
<dbReference type="Pfam" id="PF01715">
    <property type="entry name" value="IPPT"/>
    <property type="match status" value="1"/>
</dbReference>